<reference evidence="2 3" key="1">
    <citation type="submission" date="2024-01" db="EMBL/GenBank/DDBJ databases">
        <title>A draft genome for the cacao thread blight pathogen Marasmiellus scandens.</title>
        <authorList>
            <person name="Baruah I.K."/>
            <person name="Leung J."/>
            <person name="Bukari Y."/>
            <person name="Amoako-Attah I."/>
            <person name="Meinhardt L.W."/>
            <person name="Bailey B.A."/>
            <person name="Cohen S.P."/>
        </authorList>
    </citation>
    <scope>NUCLEOTIDE SEQUENCE [LARGE SCALE GENOMIC DNA]</scope>
    <source>
        <strain evidence="2 3">GH-19</strain>
    </source>
</reference>
<keyword evidence="3" id="KW-1185">Reference proteome</keyword>
<evidence type="ECO:0000256" key="1">
    <source>
        <dbReference type="SAM" id="Phobius"/>
    </source>
</evidence>
<evidence type="ECO:0008006" key="4">
    <source>
        <dbReference type="Google" id="ProtNLM"/>
    </source>
</evidence>
<dbReference type="SUPFAM" id="SSF51735">
    <property type="entry name" value="NAD(P)-binding Rossmann-fold domains"/>
    <property type="match status" value="1"/>
</dbReference>
<protein>
    <recommendedName>
        <fullName evidence="4">NAD(P)-binding domain-containing protein</fullName>
    </recommendedName>
</protein>
<feature type="transmembrane region" description="Helical" evidence="1">
    <location>
        <begin position="134"/>
        <end position="152"/>
    </location>
</feature>
<dbReference type="PANTHER" id="PTHR14097">
    <property type="entry name" value="OXIDOREDUCTASE HTATIP2"/>
    <property type="match status" value="1"/>
</dbReference>
<evidence type="ECO:0000313" key="3">
    <source>
        <dbReference type="Proteomes" id="UP001498398"/>
    </source>
</evidence>
<dbReference type="PANTHER" id="PTHR14097:SF8">
    <property type="entry name" value="NAD(P)-BINDING DOMAIN-CONTAINING PROTEIN"/>
    <property type="match status" value="1"/>
</dbReference>
<proteinExistence type="predicted"/>
<sequence>MISCRSQVPADLPPKLASHDACIWALGTSSLGKTEEEYTRITYDYAVSIVSALGEVERAREGKEPFKFVLISGNGADQEEKSSVMFARVKGRTEKYLLDLPPESKIQAYALRPSGFAPEDPIIMKNTRSTTQRLLLGLFMPVFATLIPSRFIRVGDLSRFALETAKGRWGDEKVFDNVRMKKMVAGIN</sequence>
<dbReference type="Proteomes" id="UP001498398">
    <property type="component" value="Unassembled WGS sequence"/>
</dbReference>
<keyword evidence="1" id="KW-0472">Membrane</keyword>
<dbReference type="Gene3D" id="3.40.50.720">
    <property type="entry name" value="NAD(P)-binding Rossmann-like Domain"/>
    <property type="match status" value="1"/>
</dbReference>
<dbReference type="EMBL" id="JBANRG010000071">
    <property type="protein sequence ID" value="KAK7439781.1"/>
    <property type="molecule type" value="Genomic_DNA"/>
</dbReference>
<keyword evidence="1" id="KW-1133">Transmembrane helix</keyword>
<name>A0ABR1IVG3_9AGAR</name>
<gene>
    <name evidence="2" type="ORF">VKT23_017355</name>
</gene>
<keyword evidence="1" id="KW-0812">Transmembrane</keyword>
<evidence type="ECO:0000313" key="2">
    <source>
        <dbReference type="EMBL" id="KAK7439781.1"/>
    </source>
</evidence>
<dbReference type="InterPro" id="IPR036291">
    <property type="entry name" value="NAD(P)-bd_dom_sf"/>
</dbReference>
<accession>A0ABR1IVG3</accession>
<comment type="caution">
    <text evidence="2">The sequence shown here is derived from an EMBL/GenBank/DDBJ whole genome shotgun (WGS) entry which is preliminary data.</text>
</comment>
<organism evidence="2 3">
    <name type="scientific">Marasmiellus scandens</name>
    <dbReference type="NCBI Taxonomy" id="2682957"/>
    <lineage>
        <taxon>Eukaryota</taxon>
        <taxon>Fungi</taxon>
        <taxon>Dikarya</taxon>
        <taxon>Basidiomycota</taxon>
        <taxon>Agaricomycotina</taxon>
        <taxon>Agaricomycetes</taxon>
        <taxon>Agaricomycetidae</taxon>
        <taxon>Agaricales</taxon>
        <taxon>Marasmiineae</taxon>
        <taxon>Omphalotaceae</taxon>
        <taxon>Marasmiellus</taxon>
    </lineage>
</organism>